<gene>
    <name evidence="1" type="ORF">PACLA_8A051760</name>
</gene>
<dbReference type="InterPro" id="IPR000306">
    <property type="entry name" value="Znf_FYVE"/>
</dbReference>
<dbReference type="GO" id="GO:0046872">
    <property type="term" value="F:metal ion binding"/>
    <property type="evidence" value="ECO:0007669"/>
    <property type="project" value="InterPro"/>
</dbReference>
<organism evidence="1 2">
    <name type="scientific">Paramuricea clavata</name>
    <name type="common">Red gorgonian</name>
    <name type="synonym">Violescent sea-whip</name>
    <dbReference type="NCBI Taxonomy" id="317549"/>
    <lineage>
        <taxon>Eukaryota</taxon>
        <taxon>Metazoa</taxon>
        <taxon>Cnidaria</taxon>
        <taxon>Anthozoa</taxon>
        <taxon>Octocorallia</taxon>
        <taxon>Malacalcyonacea</taxon>
        <taxon>Plexauridae</taxon>
        <taxon>Paramuricea</taxon>
    </lineage>
</organism>
<dbReference type="SUPFAM" id="SSF57903">
    <property type="entry name" value="FYVE/PHD zinc finger"/>
    <property type="match status" value="1"/>
</dbReference>
<protein>
    <submittedName>
        <fullName evidence="1">Zinc finger FYVE domain-containing 21-like</fullName>
    </submittedName>
</protein>
<dbReference type="Proteomes" id="UP001152795">
    <property type="component" value="Unassembled WGS sequence"/>
</dbReference>
<dbReference type="Gene3D" id="3.30.40.10">
    <property type="entry name" value="Zinc/RING finger domain, C3HC4 (zinc finger)"/>
    <property type="match status" value="1"/>
</dbReference>
<dbReference type="InterPro" id="IPR013083">
    <property type="entry name" value="Znf_RING/FYVE/PHD"/>
</dbReference>
<reference evidence="1" key="1">
    <citation type="submission" date="2020-04" db="EMBL/GenBank/DDBJ databases">
        <authorList>
            <person name="Alioto T."/>
            <person name="Alioto T."/>
            <person name="Gomez Garrido J."/>
        </authorList>
    </citation>
    <scope>NUCLEOTIDE SEQUENCE</scope>
    <source>
        <strain evidence="1">A484AB</strain>
    </source>
</reference>
<dbReference type="Pfam" id="PF16696">
    <property type="entry name" value="ZFYVE21_C"/>
    <property type="match status" value="1"/>
</dbReference>
<evidence type="ECO:0000313" key="2">
    <source>
        <dbReference type="Proteomes" id="UP001152795"/>
    </source>
</evidence>
<dbReference type="InterPro" id="IPR038632">
    <property type="entry name" value="ZFYVE21_C_sf"/>
</dbReference>
<dbReference type="AlphaFoldDB" id="A0A6S7HL50"/>
<dbReference type="InterPro" id="IPR032031">
    <property type="entry name" value="ZFYVE21_C"/>
</dbReference>
<dbReference type="Pfam" id="PF01363">
    <property type="entry name" value="FYVE"/>
    <property type="match status" value="1"/>
</dbReference>
<proteinExistence type="predicted"/>
<dbReference type="SMART" id="SM00064">
    <property type="entry name" value="FYVE"/>
    <property type="match status" value="1"/>
</dbReference>
<evidence type="ECO:0000313" key="1">
    <source>
        <dbReference type="EMBL" id="CAB3995891.1"/>
    </source>
</evidence>
<comment type="caution">
    <text evidence="1">The sequence shown here is derived from an EMBL/GenBank/DDBJ whole genome shotgun (WGS) entry which is preliminary data.</text>
</comment>
<sequence>MASGKTLTKGKSGLRMLPNDDKDRSPFTIEEPPWQPDEKYTSCVKCKGSFDFWKRRHHCRRCGNVFCGTCCDQKVLLPRLNFVDPVRVCEECAVVAKKENEFFDKSLKVLIHGADFYVGESSEETVHCKLNHKNHREILVGKNHDVIDLTKLITVKTISDNPESQGSTLPVVTGLIFKCKNESKNSPETIQLRALEPLQDGRKASLNWIIAMQKGIKILFEAGN</sequence>
<dbReference type="PANTHER" id="PTHR39490:SF8">
    <property type="entry name" value="ZINC FINGER FYVE DOMAIN-CONTAINING PROTEIN 21"/>
    <property type="match status" value="1"/>
</dbReference>
<dbReference type="InterPro" id="IPR052113">
    <property type="entry name" value="FYVE-type_Zinc_Finger"/>
</dbReference>
<dbReference type="OrthoDB" id="660555at2759"/>
<dbReference type="InterPro" id="IPR017455">
    <property type="entry name" value="Znf_FYVE-rel"/>
</dbReference>
<dbReference type="EMBL" id="CACRXK020002755">
    <property type="protein sequence ID" value="CAB3995891.1"/>
    <property type="molecule type" value="Genomic_DNA"/>
</dbReference>
<dbReference type="CDD" id="cd15727">
    <property type="entry name" value="FYVE_ZF21"/>
    <property type="match status" value="1"/>
</dbReference>
<dbReference type="Gene3D" id="2.30.29.160">
    <property type="entry name" value="Zinc finger FYVE domain-containing protein 21, C-terminal"/>
    <property type="match status" value="1"/>
</dbReference>
<accession>A0A6S7HL50</accession>
<dbReference type="InterPro" id="IPR011011">
    <property type="entry name" value="Znf_FYVE_PHD"/>
</dbReference>
<dbReference type="PROSITE" id="PS50178">
    <property type="entry name" value="ZF_FYVE"/>
    <property type="match status" value="1"/>
</dbReference>
<dbReference type="PANTHER" id="PTHR39490">
    <property type="entry name" value="ARRESTIN DOMAIN-CONTAINING PROTEIN D"/>
    <property type="match status" value="1"/>
</dbReference>
<name>A0A6S7HL50_PARCT</name>
<keyword evidence="2" id="KW-1185">Reference proteome</keyword>